<feature type="compositionally biased region" description="Acidic residues" evidence="1">
    <location>
        <begin position="490"/>
        <end position="502"/>
    </location>
</feature>
<feature type="region of interest" description="Disordered" evidence="1">
    <location>
        <begin position="572"/>
        <end position="601"/>
    </location>
</feature>
<feature type="region of interest" description="Disordered" evidence="1">
    <location>
        <begin position="484"/>
        <end position="529"/>
    </location>
</feature>
<feature type="compositionally biased region" description="Basic and acidic residues" evidence="1">
    <location>
        <begin position="374"/>
        <end position="383"/>
    </location>
</feature>
<dbReference type="Proteomes" id="UP001447188">
    <property type="component" value="Unassembled WGS sequence"/>
</dbReference>
<feature type="compositionally biased region" description="Polar residues" evidence="1">
    <location>
        <begin position="394"/>
        <end position="403"/>
    </location>
</feature>
<evidence type="ECO:0000256" key="1">
    <source>
        <dbReference type="SAM" id="MobiDB-lite"/>
    </source>
</evidence>
<protein>
    <recommendedName>
        <fullName evidence="4">C2H2-type domain-containing protein</fullName>
    </recommendedName>
</protein>
<accession>A0ABR3GWL0</accession>
<name>A0ABR3GWL0_9PEZI</name>
<organism evidence="2 3">
    <name type="scientific">Discina gigas</name>
    <dbReference type="NCBI Taxonomy" id="1032678"/>
    <lineage>
        <taxon>Eukaryota</taxon>
        <taxon>Fungi</taxon>
        <taxon>Dikarya</taxon>
        <taxon>Ascomycota</taxon>
        <taxon>Pezizomycotina</taxon>
        <taxon>Pezizomycetes</taxon>
        <taxon>Pezizales</taxon>
        <taxon>Discinaceae</taxon>
        <taxon>Discina</taxon>
    </lineage>
</organism>
<feature type="compositionally biased region" description="Polar residues" evidence="1">
    <location>
        <begin position="504"/>
        <end position="520"/>
    </location>
</feature>
<evidence type="ECO:0008006" key="4">
    <source>
        <dbReference type="Google" id="ProtNLM"/>
    </source>
</evidence>
<sequence length="761" mass="84832">MNLRSQVKRLLPRQRSPKVKKGCSVSVESCYISILRSPDRKTHHDQSIPEYPIDKVKSYKPIKLKLKAHLRKWLESKSTLKRPSEHKHREASCSYQTTIDTECMGCPLAFATDCVSPNPRPDKSDSDRPPDYADHSIPEHVLLEVKRSYAAGCIDSIAHSQSSQHDEPSPQITENCPHSIVHDVELVQSPSNSTEPGPDARALAADFHNFYYNLKPSIYLRSDPGAQIPATTDPNTADIWGNLFPDVAPTATPPVPMPVVVAAWDIEGLHKHTSPNPEPTRYMERSEAAMRSNILKFDHDFRGSGDAAPNPEWQRLKFDDIRKEGESPILAFDSSTGIKKHTDNSTESGCSYTYEAIQNSQGSGSMGQKFLPKRGYEDDSNEGRKRKKKDQSSRNHSGSSSMEAETFACPFKGRECFKVIRACDTDFPNLSKVKEHLRRAHFPHLQYHLQKHRALSLRTLTWEEISEICFSMDYTREVLGEIHSKNGESNGDEIGDEGDDEIPSPTSGSESQETNGNTPATDFGIEYTPGPEKCAPGPLAGDIHAINNEQYPSFADARFTNFLGDEAFRNNTGSGESLQIPPNNTPGAARPQNYTPNEHPGDSLPKTACLIAYAHFEAMRWKLTPRIVSYLRTRALDETDICREIETIFTRLYLLIENQGMADIFAAPDSQTDLPGGPNGKPRFTLPLSTTQQSSYTEDPPWNPHHNYDLFPSPAQIYMGVSADPGTDTPVYCGQGGNTTVQSPIEKDTELLAGLRQPFYR</sequence>
<evidence type="ECO:0000313" key="3">
    <source>
        <dbReference type="Proteomes" id="UP001447188"/>
    </source>
</evidence>
<dbReference type="EMBL" id="JBBBZM010000004">
    <property type="protein sequence ID" value="KAL0640269.1"/>
    <property type="molecule type" value="Genomic_DNA"/>
</dbReference>
<proteinExistence type="predicted"/>
<feature type="compositionally biased region" description="Polar residues" evidence="1">
    <location>
        <begin position="572"/>
        <end position="596"/>
    </location>
</feature>
<comment type="caution">
    <text evidence="2">The sequence shown here is derived from an EMBL/GenBank/DDBJ whole genome shotgun (WGS) entry which is preliminary data.</text>
</comment>
<evidence type="ECO:0000313" key="2">
    <source>
        <dbReference type="EMBL" id="KAL0640269.1"/>
    </source>
</evidence>
<gene>
    <name evidence="2" type="ORF">Q9L58_000549</name>
</gene>
<keyword evidence="3" id="KW-1185">Reference proteome</keyword>
<reference evidence="2 3" key="1">
    <citation type="submission" date="2024-02" db="EMBL/GenBank/DDBJ databases">
        <title>Discinaceae phylogenomics.</title>
        <authorList>
            <person name="Dirks A.C."/>
            <person name="James T.Y."/>
        </authorList>
    </citation>
    <scope>NUCLEOTIDE SEQUENCE [LARGE SCALE GENOMIC DNA]</scope>
    <source>
        <strain evidence="2 3">ACD0624</strain>
    </source>
</reference>
<feature type="region of interest" description="Disordered" evidence="1">
    <location>
        <begin position="360"/>
        <end position="404"/>
    </location>
</feature>